<organism evidence="1 2">
    <name type="scientific">Glossina palpalis gambiensis</name>
    <dbReference type="NCBI Taxonomy" id="67801"/>
    <lineage>
        <taxon>Eukaryota</taxon>
        <taxon>Metazoa</taxon>
        <taxon>Ecdysozoa</taxon>
        <taxon>Arthropoda</taxon>
        <taxon>Hexapoda</taxon>
        <taxon>Insecta</taxon>
        <taxon>Pterygota</taxon>
        <taxon>Neoptera</taxon>
        <taxon>Endopterygota</taxon>
        <taxon>Diptera</taxon>
        <taxon>Brachycera</taxon>
        <taxon>Muscomorpha</taxon>
        <taxon>Hippoboscoidea</taxon>
        <taxon>Glossinidae</taxon>
        <taxon>Glossina</taxon>
    </lineage>
</organism>
<dbReference type="EnsemblMetazoa" id="GPPI049390-RA">
    <property type="protein sequence ID" value="GPPI049390-PA"/>
    <property type="gene ID" value="GPPI049390"/>
</dbReference>
<evidence type="ECO:0000313" key="1">
    <source>
        <dbReference type="EnsemblMetazoa" id="GPPI049390-PA"/>
    </source>
</evidence>
<proteinExistence type="predicted"/>
<dbReference type="AlphaFoldDB" id="A0A1B0C530"/>
<sequence length="190" mass="21679">MRKILKIVQLKNIYVENIPKVQQQQLHKIITLDLHHFQTWSSSLESSLVVLFSLHIALKIFKEPSFLLISEFCNHFIIVDSLTRFGGDFLHAEAENLVPLEDLVSLTQNLPSGVYQMTACLRDKTLQSNMALFSAALLLAIKRPTMHSTFDVRLMFCGDPLLRSHLMLPLCPIDLEDLTAAQLLPLSYQY</sequence>
<accession>A0A1B0C530</accession>
<dbReference type="Proteomes" id="UP000092460">
    <property type="component" value="Unassembled WGS sequence"/>
</dbReference>
<reference evidence="2" key="1">
    <citation type="submission" date="2015-01" db="EMBL/GenBank/DDBJ databases">
        <authorList>
            <person name="Aksoy S."/>
            <person name="Warren W."/>
            <person name="Wilson R.K."/>
        </authorList>
    </citation>
    <scope>NUCLEOTIDE SEQUENCE [LARGE SCALE GENOMIC DNA]</scope>
    <source>
        <strain evidence="2">IAEA</strain>
    </source>
</reference>
<keyword evidence="2" id="KW-1185">Reference proteome</keyword>
<reference evidence="1" key="2">
    <citation type="submission" date="2020-05" db="UniProtKB">
        <authorList>
            <consortium name="EnsemblMetazoa"/>
        </authorList>
    </citation>
    <scope>IDENTIFICATION</scope>
    <source>
        <strain evidence="1">IAEA</strain>
    </source>
</reference>
<dbReference type="VEuPathDB" id="VectorBase:GPPI049390"/>
<protein>
    <submittedName>
        <fullName evidence="1">Uncharacterized protein</fullName>
    </submittedName>
</protein>
<dbReference type="EMBL" id="JXJN01025802">
    <property type="status" value="NOT_ANNOTATED_CDS"/>
    <property type="molecule type" value="Genomic_DNA"/>
</dbReference>
<evidence type="ECO:0000313" key="2">
    <source>
        <dbReference type="Proteomes" id="UP000092460"/>
    </source>
</evidence>
<name>A0A1B0C530_9MUSC</name>